<keyword evidence="5" id="KW-1185">Reference proteome</keyword>
<reference evidence="4" key="1">
    <citation type="submission" date="2020-03" db="EMBL/GenBank/DDBJ databases">
        <title>Site-based positive gene gene selection in Geosmithia morbida across the United States reveals a broad range of putative effectors and factors for local host and environmental adapation.</title>
        <authorList>
            <person name="Onufrak A."/>
            <person name="Murdoch R.W."/>
            <person name="Gazis R."/>
            <person name="Huff M."/>
            <person name="Staton M."/>
            <person name="Klingeman W."/>
            <person name="Hadziabdic D."/>
        </authorList>
    </citation>
    <scope>NUCLEOTIDE SEQUENCE</scope>
    <source>
        <strain evidence="4">1262</strain>
    </source>
</reference>
<dbReference type="InterPro" id="IPR052415">
    <property type="entry name" value="Diphthine_MTase"/>
</dbReference>
<dbReference type="GO" id="GO:0017183">
    <property type="term" value="P:protein histidyl modification to diphthamide"/>
    <property type="evidence" value="ECO:0007669"/>
    <property type="project" value="TreeGrafter"/>
</dbReference>
<dbReference type="PANTHER" id="PTHR46042:SF1">
    <property type="entry name" value="DIPHTHINE METHYLTRANSFERASE"/>
    <property type="match status" value="1"/>
</dbReference>
<evidence type="ECO:0000256" key="3">
    <source>
        <dbReference type="ARBA" id="ARBA00043952"/>
    </source>
</evidence>
<dbReference type="EMBL" id="JAANYQ010000012">
    <property type="protein sequence ID" value="KAF4121545.1"/>
    <property type="molecule type" value="Genomic_DNA"/>
</dbReference>
<gene>
    <name evidence="4" type="ORF">GMORB2_1953</name>
</gene>
<dbReference type="InterPro" id="IPR015943">
    <property type="entry name" value="WD40/YVTN_repeat-like_dom_sf"/>
</dbReference>
<dbReference type="AlphaFoldDB" id="A0A9P4YRS3"/>
<dbReference type="Gene3D" id="2.130.10.10">
    <property type="entry name" value="YVTN repeat-like/Quinoprotein amine dehydrogenase"/>
    <property type="match status" value="1"/>
</dbReference>
<dbReference type="PANTHER" id="PTHR46042">
    <property type="entry name" value="DIPHTHINE METHYLTRANSFERASE"/>
    <property type="match status" value="1"/>
</dbReference>
<accession>A0A9P4YRS3</accession>
<evidence type="ECO:0000256" key="1">
    <source>
        <dbReference type="ARBA" id="ARBA00022574"/>
    </source>
</evidence>
<evidence type="ECO:0000313" key="4">
    <source>
        <dbReference type="EMBL" id="KAF4121545.1"/>
    </source>
</evidence>
<dbReference type="GeneID" id="55968183"/>
<dbReference type="RefSeq" id="XP_035320197.1">
    <property type="nucleotide sequence ID" value="XM_035463933.1"/>
</dbReference>
<comment type="caution">
    <text evidence="4">The sequence shown here is derived from an EMBL/GenBank/DDBJ whole genome shotgun (WGS) entry which is preliminary data.</text>
</comment>
<keyword evidence="2" id="KW-0677">Repeat</keyword>
<dbReference type="InterPro" id="IPR036322">
    <property type="entry name" value="WD40_repeat_dom_sf"/>
</dbReference>
<dbReference type="Proteomes" id="UP000749293">
    <property type="component" value="Unassembled WGS sequence"/>
</dbReference>
<protein>
    <submittedName>
        <fullName evidence="4">Diphthine methyl ester acylhydrolase</fullName>
    </submittedName>
</protein>
<sequence>MTTIRSKVSLVLDLPPACAQFCPPHPHLLVIGTYNLEKQQDGSAVEGAEDTAAERNGSLIVFSTDGSSLTRVQTEAQPSAILDLRFHPAQGRRDVVAVISSTGTLAIFRVEDSDRPLQHLATSRCDDLAEDVLFLQCQWHPGDAYTLGVTTSSGLVRMLHLDSDWKIASHADLDIDNSLEAWSIAFAPDPSTSTTVYSGGDDSVLSPVSVKGQHGAGVTAIEPLNLHDLDGSRLVITGSYDDRIRLFSICDPPQSYGMKKVKLLMEENLDGGVWRLDVVDVVESGDGGGVTVRILVSCMYAGARLVRIFRDANGGEWKCGVLGRFEEHESMNYASAVVPGSIGGGGGELTCISTSFYDKKLCLWDYR</sequence>
<dbReference type="GO" id="GO:0061685">
    <property type="term" value="F:diphthine methylesterase activity"/>
    <property type="evidence" value="ECO:0007669"/>
    <property type="project" value="TreeGrafter"/>
</dbReference>
<keyword evidence="1" id="KW-0853">WD repeat</keyword>
<dbReference type="GO" id="GO:0005737">
    <property type="term" value="C:cytoplasm"/>
    <property type="evidence" value="ECO:0007669"/>
    <property type="project" value="TreeGrafter"/>
</dbReference>
<name>A0A9P4YRS3_9HYPO</name>
<comment type="pathway">
    <text evidence="3">Protein modification.</text>
</comment>
<proteinExistence type="predicted"/>
<dbReference type="SUPFAM" id="SSF50978">
    <property type="entry name" value="WD40 repeat-like"/>
    <property type="match status" value="1"/>
</dbReference>
<evidence type="ECO:0000313" key="5">
    <source>
        <dbReference type="Proteomes" id="UP000749293"/>
    </source>
</evidence>
<evidence type="ECO:0000256" key="2">
    <source>
        <dbReference type="ARBA" id="ARBA00022737"/>
    </source>
</evidence>
<organism evidence="4 5">
    <name type="scientific">Geosmithia morbida</name>
    <dbReference type="NCBI Taxonomy" id="1094350"/>
    <lineage>
        <taxon>Eukaryota</taxon>
        <taxon>Fungi</taxon>
        <taxon>Dikarya</taxon>
        <taxon>Ascomycota</taxon>
        <taxon>Pezizomycotina</taxon>
        <taxon>Sordariomycetes</taxon>
        <taxon>Hypocreomycetidae</taxon>
        <taxon>Hypocreales</taxon>
        <taxon>Bionectriaceae</taxon>
        <taxon>Geosmithia</taxon>
    </lineage>
</organism>
<dbReference type="OrthoDB" id="1930760at2759"/>